<organism evidence="2 3">
    <name type="scientific">Streptomyces ipomoeae 91-03</name>
    <dbReference type="NCBI Taxonomy" id="698759"/>
    <lineage>
        <taxon>Bacteria</taxon>
        <taxon>Bacillati</taxon>
        <taxon>Actinomycetota</taxon>
        <taxon>Actinomycetes</taxon>
        <taxon>Kitasatosporales</taxon>
        <taxon>Streptomycetaceae</taxon>
        <taxon>Streptomyces</taxon>
    </lineage>
</organism>
<dbReference type="Gene3D" id="1.10.10.10">
    <property type="entry name" value="Winged helix-like DNA-binding domain superfamily/Winged helix DNA-binding domain"/>
    <property type="match status" value="1"/>
</dbReference>
<feature type="region of interest" description="Disordered" evidence="1">
    <location>
        <begin position="99"/>
        <end position="150"/>
    </location>
</feature>
<name>L1KMA0_9ACTN</name>
<dbReference type="InterPro" id="IPR036388">
    <property type="entry name" value="WH-like_DNA-bd_sf"/>
</dbReference>
<dbReference type="Proteomes" id="UP000010411">
    <property type="component" value="Unassembled WGS sequence"/>
</dbReference>
<gene>
    <name evidence="2" type="ORF">STRIP9103_01443</name>
</gene>
<dbReference type="SUPFAM" id="SSF46894">
    <property type="entry name" value="C-terminal effector domain of the bipartite response regulators"/>
    <property type="match status" value="1"/>
</dbReference>
<reference evidence="2 3" key="1">
    <citation type="submission" date="2012-11" db="EMBL/GenBank/DDBJ databases">
        <authorList>
            <person name="Huguet-Tapia J.C."/>
            <person name="Durkin A.S."/>
            <person name="Pettis G.S."/>
            <person name="Badger J.H."/>
        </authorList>
    </citation>
    <scope>NUCLEOTIDE SEQUENCE [LARGE SCALE GENOMIC DNA]</scope>
    <source>
        <strain evidence="2 3">91-03</strain>
    </source>
</reference>
<dbReference type="EMBL" id="AEJC01000552">
    <property type="protein sequence ID" value="EKX61926.1"/>
    <property type="molecule type" value="Genomic_DNA"/>
</dbReference>
<dbReference type="AlphaFoldDB" id="L1KMA0"/>
<sequence length="150" mass="15330">MLALRPGRTVPASALVDEVWAGDPPADASGVLQALVGRLCRALGSGAVESANGWLPALLWLARASALPRAEPPTVGPYPPPLWLPRYVFRGPARGPLASGPGMTFAPCRTDDLGGVVSPGPGGAVGDADQRSGHRPVRRNAGQLAGDRSA</sequence>
<evidence type="ECO:0000313" key="2">
    <source>
        <dbReference type="EMBL" id="EKX61926.1"/>
    </source>
</evidence>
<accession>L1KMA0</accession>
<dbReference type="InterPro" id="IPR016032">
    <property type="entry name" value="Sig_transdc_resp-reg_C-effctor"/>
</dbReference>
<evidence type="ECO:0008006" key="4">
    <source>
        <dbReference type="Google" id="ProtNLM"/>
    </source>
</evidence>
<proteinExistence type="predicted"/>
<dbReference type="GO" id="GO:0006355">
    <property type="term" value="P:regulation of DNA-templated transcription"/>
    <property type="evidence" value="ECO:0007669"/>
    <property type="project" value="InterPro"/>
</dbReference>
<dbReference type="GO" id="GO:0003677">
    <property type="term" value="F:DNA binding"/>
    <property type="evidence" value="ECO:0007669"/>
    <property type="project" value="InterPro"/>
</dbReference>
<protein>
    <recommendedName>
        <fullName evidence="4">OmpR/PhoB-type domain-containing protein</fullName>
    </recommendedName>
</protein>
<evidence type="ECO:0000256" key="1">
    <source>
        <dbReference type="SAM" id="MobiDB-lite"/>
    </source>
</evidence>
<comment type="caution">
    <text evidence="2">The sequence shown here is derived from an EMBL/GenBank/DDBJ whole genome shotgun (WGS) entry which is preliminary data.</text>
</comment>
<keyword evidence="3" id="KW-1185">Reference proteome</keyword>
<evidence type="ECO:0000313" key="3">
    <source>
        <dbReference type="Proteomes" id="UP000010411"/>
    </source>
</evidence>